<comment type="caution">
    <text evidence="1">The sequence shown here is derived from an EMBL/GenBank/DDBJ whole genome shotgun (WGS) entry which is preliminary data.</text>
</comment>
<evidence type="ECO:0000313" key="2">
    <source>
        <dbReference type="Proteomes" id="UP000245778"/>
    </source>
</evidence>
<gene>
    <name evidence="1" type="ORF">C7373_102128</name>
</gene>
<name>A0A2U1CE10_9FIRM</name>
<dbReference type="AlphaFoldDB" id="A0A2U1CE10"/>
<accession>A0A2U1CE10</accession>
<evidence type="ECO:0000313" key="1">
    <source>
        <dbReference type="EMBL" id="PVY59146.1"/>
    </source>
</evidence>
<reference evidence="1 2" key="1">
    <citation type="submission" date="2018-04" db="EMBL/GenBank/DDBJ databases">
        <title>Genomic Encyclopedia of Type Strains, Phase IV (KMG-IV): sequencing the most valuable type-strain genomes for metagenomic binning, comparative biology and taxonomic classification.</title>
        <authorList>
            <person name="Goeker M."/>
        </authorList>
    </citation>
    <scope>NUCLEOTIDE SEQUENCE [LARGE SCALE GENOMIC DNA]</scope>
    <source>
        <strain evidence="1 2">DSM 26588</strain>
    </source>
</reference>
<organism evidence="1 2">
    <name type="scientific">Intestinimonas butyriciproducens</name>
    <dbReference type="NCBI Taxonomy" id="1297617"/>
    <lineage>
        <taxon>Bacteria</taxon>
        <taxon>Bacillati</taxon>
        <taxon>Bacillota</taxon>
        <taxon>Clostridia</taxon>
        <taxon>Eubacteriales</taxon>
        <taxon>Intestinimonas</taxon>
    </lineage>
</organism>
<dbReference type="GeneID" id="93229261"/>
<sequence length="59" mass="7093">MRKRRYALPANEAEIVRLALRITLDGLEETKNDSAYMKWVHARAEELLNKLQNYQWEVF</sequence>
<dbReference type="EMBL" id="QEKK01000002">
    <property type="protein sequence ID" value="PVY59146.1"/>
    <property type="molecule type" value="Genomic_DNA"/>
</dbReference>
<protein>
    <submittedName>
        <fullName evidence="1">Uncharacterized protein</fullName>
    </submittedName>
</protein>
<dbReference type="RefSeq" id="WP_033116695.1">
    <property type="nucleotide sequence ID" value="NZ_CALICV010000013.1"/>
</dbReference>
<proteinExistence type="predicted"/>
<dbReference type="Proteomes" id="UP000245778">
    <property type="component" value="Unassembled WGS sequence"/>
</dbReference>